<protein>
    <submittedName>
        <fullName evidence="2">Uncharacterized protein</fullName>
    </submittedName>
</protein>
<evidence type="ECO:0000313" key="2">
    <source>
        <dbReference type="EMBL" id="NID14692.1"/>
    </source>
</evidence>
<reference evidence="2 3" key="1">
    <citation type="journal article" date="2006" name="Int. J. Syst. Evol. Microbiol.">
        <title>Dyella yeojuensis sp. nov., isolated from greenhouse soil in Korea.</title>
        <authorList>
            <person name="Kim B.Y."/>
            <person name="Weon H.Y."/>
            <person name="Lee K.H."/>
            <person name="Seok S.J."/>
            <person name="Kwon S.W."/>
            <person name="Go S.J."/>
            <person name="Stackebrandt E."/>
        </authorList>
    </citation>
    <scope>NUCLEOTIDE SEQUENCE [LARGE SCALE GENOMIC DNA]</scope>
    <source>
        <strain evidence="2 3">DSM 17673</strain>
    </source>
</reference>
<dbReference type="Pfam" id="PF19268">
    <property type="entry name" value="CIS_TMP"/>
    <property type="match status" value="1"/>
</dbReference>
<organism evidence="2 3">
    <name type="scientific">Luteibacter yeojuensis</name>
    <dbReference type="NCBI Taxonomy" id="345309"/>
    <lineage>
        <taxon>Bacteria</taxon>
        <taxon>Pseudomonadati</taxon>
        <taxon>Pseudomonadota</taxon>
        <taxon>Gammaproteobacteria</taxon>
        <taxon>Lysobacterales</taxon>
        <taxon>Rhodanobacteraceae</taxon>
        <taxon>Luteibacter</taxon>
    </lineage>
</organism>
<dbReference type="AlphaFoldDB" id="A0A7X5QSM7"/>
<evidence type="ECO:0000256" key="1">
    <source>
        <dbReference type="SAM" id="MobiDB-lite"/>
    </source>
</evidence>
<keyword evidence="3" id="KW-1185">Reference proteome</keyword>
<evidence type="ECO:0000313" key="3">
    <source>
        <dbReference type="Proteomes" id="UP000518878"/>
    </source>
</evidence>
<gene>
    <name evidence="2" type="ORF">HBF32_04340</name>
</gene>
<accession>A0A7X5QSM7</accession>
<feature type="region of interest" description="Disordered" evidence="1">
    <location>
        <begin position="297"/>
        <end position="316"/>
    </location>
</feature>
<proteinExistence type="predicted"/>
<feature type="region of interest" description="Disordered" evidence="1">
    <location>
        <begin position="401"/>
        <end position="429"/>
    </location>
</feature>
<sequence length="602" mass="67909">MIETLEWSCHSDDRIHAVATQQRLRDFILGDGARLLERSFDRLSSHGHVWRVDRLEIDLGDLPADADTAVWERHLELALDTALRRQRQEDEERMPGRRGEGYRALENFLYYVENGRLHWSMPSLAHASLAEWLSHLARQSGPRLWSALLRLPHPERAVRRLSQIAPHHGLHALLAVRHAELAQGLEDLDEALLEPLRAQGRLNAYQLAQMRQAWRVAGLHALWTSRSSHLGVTRLRQLMDALCGSLLTVVGRDETVAWALRLRSPSPGRDAGGLRRSLFLGLRLRLLDTRRTRADEGRAAVASPADGAETQDTNLADTLPGTWQESLRQFALLHQSDACVRTAGLGLSALQIHLFDYSLAYLAETKRVPQDHVAWHGVWQEALDAMGTEEEAQVFDIARTGRGTTERGDERPHIKHGRRSDGSVSPADDHPDNEAIYIANAGLVLLANYAPRLFDMVGLTSDGVFVDRAAQYRAVHCLVYLSDGHTGSEEHEWVLNKLLCGLPIDEPVPPAAPLGTLLPVLDSLLPAVVAHWQALGRTSPHGLRQTFLQRIGRMVEHEAFDREHWRLKVQPSPFDVLLDRLPWTYGTIRLPWMKEVIHVEWR</sequence>
<dbReference type="RefSeq" id="WP_166698390.1">
    <property type="nucleotide sequence ID" value="NZ_JAAQTL010000001.1"/>
</dbReference>
<comment type="caution">
    <text evidence="2">The sequence shown here is derived from an EMBL/GenBank/DDBJ whole genome shotgun (WGS) entry which is preliminary data.</text>
</comment>
<name>A0A7X5QSM7_9GAMM</name>
<dbReference type="Proteomes" id="UP000518878">
    <property type="component" value="Unassembled WGS sequence"/>
</dbReference>
<dbReference type="EMBL" id="JAAQTL010000001">
    <property type="protein sequence ID" value="NID14692.1"/>
    <property type="molecule type" value="Genomic_DNA"/>
</dbReference>
<dbReference type="InterPro" id="IPR045538">
    <property type="entry name" value="CIS_TMP"/>
</dbReference>